<proteinExistence type="predicted"/>
<dbReference type="Proteomes" id="UP001163223">
    <property type="component" value="Chromosome"/>
</dbReference>
<reference evidence="1" key="1">
    <citation type="submission" date="2022-11" db="EMBL/GenBank/DDBJ databases">
        <title>beta-Carotene-producing bacterium, Jeongeuplla avenae sp. nov., alleviates the salt stress of Arabidopsis seedlings.</title>
        <authorList>
            <person name="Jiang L."/>
            <person name="Lee J."/>
        </authorList>
    </citation>
    <scope>NUCLEOTIDE SEQUENCE</scope>
    <source>
        <strain evidence="1">DY_R2A_6</strain>
    </source>
</reference>
<evidence type="ECO:0000313" key="1">
    <source>
        <dbReference type="EMBL" id="WAJ28335.1"/>
    </source>
</evidence>
<sequence>MPIVSHTFPSFSAFLSQFVTILFPSDGVFVRERFLFRGQGNSNYKLVSSFDRRFAHLPIIKRVERYNAFVGLLLEEMREIDPSCSETDALGLAQHHGVPTRLLDWSSSPLIAAYFAFHELATKAAANHVSIWCLDTQDTDVWSKRLGVELLSLKTKHNDRATRQLGSATNLSSTDESIEDFVVRLNPGRAVLYKFNVSASDSRAAFAWLDACNIRATELFGSIDGRVQTALERLYLQHGA</sequence>
<protein>
    <submittedName>
        <fullName evidence="1">FRG domain-containing protein</fullName>
    </submittedName>
</protein>
<evidence type="ECO:0000313" key="2">
    <source>
        <dbReference type="Proteomes" id="UP001163223"/>
    </source>
</evidence>
<gene>
    <name evidence="1" type="ORF">OXU80_26570</name>
</gene>
<organism evidence="1 2">
    <name type="scientific">Antarcticirhabdus aurantiaca</name>
    <dbReference type="NCBI Taxonomy" id="2606717"/>
    <lineage>
        <taxon>Bacteria</taxon>
        <taxon>Pseudomonadati</taxon>
        <taxon>Pseudomonadota</taxon>
        <taxon>Alphaproteobacteria</taxon>
        <taxon>Hyphomicrobiales</taxon>
        <taxon>Aurantimonadaceae</taxon>
        <taxon>Antarcticirhabdus</taxon>
    </lineage>
</organism>
<keyword evidence="2" id="KW-1185">Reference proteome</keyword>
<accession>A0ACD4NN66</accession>
<name>A0ACD4NN66_9HYPH</name>
<dbReference type="EMBL" id="CP113520">
    <property type="protein sequence ID" value="WAJ28335.1"/>
    <property type="molecule type" value="Genomic_DNA"/>
</dbReference>